<sequence precursor="true">MMRHLLFSMFTFATILMFSPQCWAEIDSQNALTRIGDFMVGTWVPADQQDENGPRKHVYAWALDRKFVRTNGELDPAPWHGYMGVDLKYNQVGWWGFFADGTSGVIYLTKFTEKEWIFEGDDFGPNGKFRRKVTVKIPADGKISSTIEDTLDGETTVVQQDWVRYR</sequence>
<gene>
    <name evidence="2" type="ORF">Poly41_21940</name>
</gene>
<comment type="caution">
    <text evidence="2">The sequence shown here is derived from an EMBL/GenBank/DDBJ whole genome shotgun (WGS) entry which is preliminary data.</text>
</comment>
<feature type="signal peptide" evidence="1">
    <location>
        <begin position="1"/>
        <end position="24"/>
    </location>
</feature>
<feature type="chain" id="PRO_5023019971" description="DUF1579 domain-containing protein" evidence="1">
    <location>
        <begin position="25"/>
        <end position="166"/>
    </location>
</feature>
<protein>
    <recommendedName>
        <fullName evidence="4">DUF1579 domain-containing protein</fullName>
    </recommendedName>
</protein>
<dbReference type="EMBL" id="SJPV01000003">
    <property type="protein sequence ID" value="TWU39370.1"/>
    <property type="molecule type" value="Genomic_DNA"/>
</dbReference>
<evidence type="ECO:0000313" key="2">
    <source>
        <dbReference type="EMBL" id="TWU39370.1"/>
    </source>
</evidence>
<evidence type="ECO:0000256" key="1">
    <source>
        <dbReference type="SAM" id="SignalP"/>
    </source>
</evidence>
<keyword evidence="1" id="KW-0732">Signal</keyword>
<evidence type="ECO:0000313" key="3">
    <source>
        <dbReference type="Proteomes" id="UP000319143"/>
    </source>
</evidence>
<keyword evidence="3" id="KW-1185">Reference proteome</keyword>
<name>A0A5C6DRA0_9BACT</name>
<evidence type="ECO:0008006" key="4">
    <source>
        <dbReference type="Google" id="ProtNLM"/>
    </source>
</evidence>
<accession>A0A5C6DRA0</accession>
<reference evidence="2 3" key="1">
    <citation type="submission" date="2019-02" db="EMBL/GenBank/DDBJ databases">
        <title>Deep-cultivation of Planctomycetes and their phenomic and genomic characterization uncovers novel biology.</title>
        <authorList>
            <person name="Wiegand S."/>
            <person name="Jogler M."/>
            <person name="Boedeker C."/>
            <person name="Pinto D."/>
            <person name="Vollmers J."/>
            <person name="Rivas-Marin E."/>
            <person name="Kohn T."/>
            <person name="Peeters S.H."/>
            <person name="Heuer A."/>
            <person name="Rast P."/>
            <person name="Oberbeckmann S."/>
            <person name="Bunk B."/>
            <person name="Jeske O."/>
            <person name="Meyerdierks A."/>
            <person name="Storesund J.E."/>
            <person name="Kallscheuer N."/>
            <person name="Luecker S."/>
            <person name="Lage O.M."/>
            <person name="Pohl T."/>
            <person name="Merkel B.J."/>
            <person name="Hornburger P."/>
            <person name="Mueller R.-W."/>
            <person name="Bruemmer F."/>
            <person name="Labrenz M."/>
            <person name="Spormann A.M."/>
            <person name="Op Den Camp H."/>
            <person name="Overmann J."/>
            <person name="Amann R."/>
            <person name="Jetten M.S.M."/>
            <person name="Mascher T."/>
            <person name="Medema M.H."/>
            <person name="Devos D.P."/>
            <person name="Kaster A.-K."/>
            <person name="Ovreas L."/>
            <person name="Rohde M."/>
            <person name="Galperin M.Y."/>
            <person name="Jogler C."/>
        </authorList>
    </citation>
    <scope>NUCLEOTIDE SEQUENCE [LARGE SCALE GENOMIC DNA]</scope>
    <source>
        <strain evidence="2 3">Poly41</strain>
    </source>
</reference>
<dbReference type="AlphaFoldDB" id="A0A5C6DRA0"/>
<organism evidence="2 3">
    <name type="scientific">Novipirellula artificiosorum</name>
    <dbReference type="NCBI Taxonomy" id="2528016"/>
    <lineage>
        <taxon>Bacteria</taxon>
        <taxon>Pseudomonadati</taxon>
        <taxon>Planctomycetota</taxon>
        <taxon>Planctomycetia</taxon>
        <taxon>Pirellulales</taxon>
        <taxon>Pirellulaceae</taxon>
        <taxon>Novipirellula</taxon>
    </lineage>
</organism>
<dbReference type="Proteomes" id="UP000319143">
    <property type="component" value="Unassembled WGS sequence"/>
</dbReference>
<proteinExistence type="predicted"/>